<feature type="transmembrane region" description="Helical" evidence="1">
    <location>
        <begin position="86"/>
        <end position="108"/>
    </location>
</feature>
<evidence type="ECO:0000256" key="1">
    <source>
        <dbReference type="SAM" id="Phobius"/>
    </source>
</evidence>
<organism evidence="2 3">
    <name type="scientific">Collybiopsis confluens</name>
    <dbReference type="NCBI Taxonomy" id="2823264"/>
    <lineage>
        <taxon>Eukaryota</taxon>
        <taxon>Fungi</taxon>
        <taxon>Dikarya</taxon>
        <taxon>Basidiomycota</taxon>
        <taxon>Agaricomycotina</taxon>
        <taxon>Agaricomycetes</taxon>
        <taxon>Agaricomycetidae</taxon>
        <taxon>Agaricales</taxon>
        <taxon>Marasmiineae</taxon>
        <taxon>Omphalotaceae</taxon>
        <taxon>Collybiopsis</taxon>
    </lineage>
</organism>
<keyword evidence="3" id="KW-1185">Reference proteome</keyword>
<gene>
    <name evidence="2" type="ORF">D9757_008501</name>
</gene>
<accession>A0A8H5H2R7</accession>
<protein>
    <submittedName>
        <fullName evidence="2">Uncharacterized protein</fullName>
    </submittedName>
</protein>
<keyword evidence="1" id="KW-1133">Transmembrane helix</keyword>
<dbReference type="EMBL" id="JAACJN010000096">
    <property type="protein sequence ID" value="KAF5375596.1"/>
    <property type="molecule type" value="Genomic_DNA"/>
</dbReference>
<evidence type="ECO:0000313" key="3">
    <source>
        <dbReference type="Proteomes" id="UP000518752"/>
    </source>
</evidence>
<keyword evidence="1" id="KW-0472">Membrane</keyword>
<sequence length="159" mass="17709">MTADAGKRAPHMYIPIFPQAFAAKENSEPPLHYVAGAATIDEVIKLSNEDHGARNLKLNYNGNRSPQQYLPGVCGPYRSAFHDSTLYPFIFFNGNLILTVVLSTASLYEELKSRARLEIAHGDTEYLTQSDSHYYAFEPPLFQAPSSYIQFSQCGLGVE</sequence>
<name>A0A8H5H2R7_9AGAR</name>
<comment type="caution">
    <text evidence="2">The sequence shown here is derived from an EMBL/GenBank/DDBJ whole genome shotgun (WGS) entry which is preliminary data.</text>
</comment>
<dbReference type="AlphaFoldDB" id="A0A8H5H2R7"/>
<proteinExistence type="predicted"/>
<keyword evidence="1" id="KW-0812">Transmembrane</keyword>
<evidence type="ECO:0000313" key="2">
    <source>
        <dbReference type="EMBL" id="KAF5375596.1"/>
    </source>
</evidence>
<dbReference type="Proteomes" id="UP000518752">
    <property type="component" value="Unassembled WGS sequence"/>
</dbReference>
<reference evidence="2 3" key="1">
    <citation type="journal article" date="2020" name="ISME J.">
        <title>Uncovering the hidden diversity of litter-decomposition mechanisms in mushroom-forming fungi.</title>
        <authorList>
            <person name="Floudas D."/>
            <person name="Bentzer J."/>
            <person name="Ahren D."/>
            <person name="Johansson T."/>
            <person name="Persson P."/>
            <person name="Tunlid A."/>
        </authorList>
    </citation>
    <scope>NUCLEOTIDE SEQUENCE [LARGE SCALE GENOMIC DNA]</scope>
    <source>
        <strain evidence="2 3">CBS 406.79</strain>
    </source>
</reference>